<name>A0A6B8MF04_9HYPH</name>
<reference evidence="2 3" key="1">
    <citation type="submission" date="2019-09" db="EMBL/GenBank/DDBJ databases">
        <title>Isolation and complete genome sequencing of Methylocystis species.</title>
        <authorList>
            <person name="Rumah B.L."/>
            <person name="Stead C.E."/>
            <person name="Stevens B.C."/>
            <person name="Minton N.P."/>
            <person name="Grosse-Honebrink A."/>
            <person name="Zhang Y."/>
        </authorList>
    </citation>
    <scope>NUCLEOTIDE SEQUENCE [LARGE SCALE GENOMIC DNA]</scope>
    <source>
        <strain evidence="2 3">BRCS2</strain>
    </source>
</reference>
<dbReference type="Gene3D" id="3.40.630.30">
    <property type="match status" value="1"/>
</dbReference>
<gene>
    <name evidence="2" type="ORF">F7D14_18340</name>
</gene>
<dbReference type="EMBL" id="CP044331">
    <property type="protein sequence ID" value="QGM99250.1"/>
    <property type="molecule type" value="Genomic_DNA"/>
</dbReference>
<sequence>MPVLTEIPVRATTDAFPRLSDARDLWLELSERAAISPYQTYSFASAWFETIGRAEGVRPFIIVERDHLGRPRALLPLCVQTRAGCDIAQFLGGRESNFNLPLLAPGARYDGAGLRALLLKAARAAQSVPDLIYLRNQPRRFDAFDNPLAFPDARPSASFAYGTTLPARVEELAARLSKDARKKLKKKEARLAEMGALSYEHGVAGTRALDVIETLIRQKTARFSDMGVVDSFERRRVRAFLDRLLDQKGDGALELHALSVGGRIAATYAGIVRGGRFSGMLNSFEMDEELARSSPGDLLLHALMRNLVSRGMTHFDLGAGEARYKNAVCDETIELCDVIMPVSTRGMALAPAFSAYLQLKRRVKQNPALSGAYFRAKRLATRAG</sequence>
<evidence type="ECO:0000259" key="1">
    <source>
        <dbReference type="Pfam" id="PF13480"/>
    </source>
</evidence>
<feature type="domain" description="BioF2-like acetyltransferase" evidence="1">
    <location>
        <begin position="179"/>
        <end position="325"/>
    </location>
</feature>
<dbReference type="Pfam" id="PF13480">
    <property type="entry name" value="Acetyltransf_6"/>
    <property type="match status" value="1"/>
</dbReference>
<dbReference type="InterPro" id="IPR016181">
    <property type="entry name" value="Acyl_CoA_acyltransferase"/>
</dbReference>
<dbReference type="AlphaFoldDB" id="A0A6B8MF04"/>
<dbReference type="RefSeq" id="WP_016918970.1">
    <property type="nucleotide sequence ID" value="NZ_CP044331.1"/>
</dbReference>
<dbReference type="KEGG" id="mpar:F7D14_18340"/>
<keyword evidence="2" id="KW-0808">Transferase</keyword>
<dbReference type="Proteomes" id="UP000422569">
    <property type="component" value="Chromosome"/>
</dbReference>
<protein>
    <submittedName>
        <fullName evidence="2">GNAT family N-acetyltransferase</fullName>
    </submittedName>
</protein>
<proteinExistence type="predicted"/>
<dbReference type="SUPFAM" id="SSF55729">
    <property type="entry name" value="Acyl-CoA N-acyltransferases (Nat)"/>
    <property type="match status" value="1"/>
</dbReference>
<evidence type="ECO:0000313" key="2">
    <source>
        <dbReference type="EMBL" id="QGM99250.1"/>
    </source>
</evidence>
<accession>A0A6B8MF04</accession>
<keyword evidence="3" id="KW-1185">Reference proteome</keyword>
<dbReference type="GO" id="GO:0016740">
    <property type="term" value="F:transferase activity"/>
    <property type="evidence" value="ECO:0007669"/>
    <property type="project" value="UniProtKB-KW"/>
</dbReference>
<organism evidence="2 3">
    <name type="scientific">Methylocystis parvus</name>
    <dbReference type="NCBI Taxonomy" id="134"/>
    <lineage>
        <taxon>Bacteria</taxon>
        <taxon>Pseudomonadati</taxon>
        <taxon>Pseudomonadota</taxon>
        <taxon>Alphaproteobacteria</taxon>
        <taxon>Hyphomicrobiales</taxon>
        <taxon>Methylocystaceae</taxon>
        <taxon>Methylocystis</taxon>
    </lineage>
</organism>
<dbReference type="InterPro" id="IPR038740">
    <property type="entry name" value="BioF2-like_GNAT_dom"/>
</dbReference>
<evidence type="ECO:0000313" key="3">
    <source>
        <dbReference type="Proteomes" id="UP000422569"/>
    </source>
</evidence>